<feature type="domain" description="Alpha-L-rhamnosidase concanavalin-like" evidence="4">
    <location>
        <begin position="212"/>
        <end position="312"/>
    </location>
</feature>
<dbReference type="InterPro" id="IPR035396">
    <property type="entry name" value="Bac_rhamnosid6H"/>
</dbReference>
<dbReference type="Gene3D" id="2.60.120.260">
    <property type="entry name" value="Galactose-binding domain-like"/>
    <property type="match status" value="2"/>
</dbReference>
<dbReference type="InterPro" id="IPR008902">
    <property type="entry name" value="Rhamnosid_concanavalin"/>
</dbReference>
<dbReference type="AlphaFoldDB" id="A0A0S4QH11"/>
<dbReference type="Gene3D" id="1.50.10.10">
    <property type="match status" value="1"/>
</dbReference>
<dbReference type="Pfam" id="PF08531">
    <property type="entry name" value="Bac_rhamnosid_N"/>
    <property type="match status" value="1"/>
</dbReference>
<dbReference type="Pfam" id="PF17389">
    <property type="entry name" value="Bac_rhamnosid6H"/>
    <property type="match status" value="1"/>
</dbReference>
<feature type="domain" description="Alpha-L-rhamnosidase six-hairpin glycosidase" evidence="6">
    <location>
        <begin position="316"/>
        <end position="663"/>
    </location>
</feature>
<organism evidence="8 9">
    <name type="scientific">Parafrankia irregularis</name>
    <dbReference type="NCBI Taxonomy" id="795642"/>
    <lineage>
        <taxon>Bacteria</taxon>
        <taxon>Bacillati</taxon>
        <taxon>Actinomycetota</taxon>
        <taxon>Actinomycetes</taxon>
        <taxon>Frankiales</taxon>
        <taxon>Frankiaceae</taxon>
        <taxon>Parafrankia</taxon>
    </lineage>
</organism>
<dbReference type="GO" id="GO:0005975">
    <property type="term" value="P:carbohydrate metabolic process"/>
    <property type="evidence" value="ECO:0007669"/>
    <property type="project" value="InterPro"/>
</dbReference>
<dbReference type="InterPro" id="IPR012341">
    <property type="entry name" value="6hp_glycosidase-like_sf"/>
</dbReference>
<keyword evidence="9" id="KW-1185">Reference proteome</keyword>
<feature type="domain" description="Alpha-L-rhamnosidase C-terminal" evidence="7">
    <location>
        <begin position="665"/>
        <end position="740"/>
    </location>
</feature>
<dbReference type="RefSeq" id="WP_091272762.1">
    <property type="nucleotide sequence ID" value="NZ_FAOZ01000003.1"/>
</dbReference>
<dbReference type="InterPro" id="IPR035398">
    <property type="entry name" value="Bac_rhamnosid_C"/>
</dbReference>
<proteinExistence type="predicted"/>
<evidence type="ECO:0000313" key="8">
    <source>
        <dbReference type="EMBL" id="CUU54875.1"/>
    </source>
</evidence>
<dbReference type="InterPro" id="IPR008928">
    <property type="entry name" value="6-hairpin_glycosidase_sf"/>
</dbReference>
<evidence type="ECO:0000313" key="9">
    <source>
        <dbReference type="Proteomes" id="UP000198802"/>
    </source>
</evidence>
<dbReference type="InterPro" id="IPR013737">
    <property type="entry name" value="Bac_rhamnosid_N"/>
</dbReference>
<dbReference type="PANTHER" id="PTHR33307">
    <property type="entry name" value="ALPHA-RHAMNOSIDASE (EUROFUNG)"/>
    <property type="match status" value="1"/>
</dbReference>
<dbReference type="Pfam" id="PF17390">
    <property type="entry name" value="Bac_rhamnosid_C"/>
    <property type="match status" value="1"/>
</dbReference>
<sequence>MASPWKASFIAQAGASADGRPAPYLRRDFTVGGGLRSATLQVTALGLIEAHLNGSRVGDEVLAPGWTSYAHRLVVSRHEVTDLLVEGANTIGAVLGEGWAVGRLTWEEGRRAVWAGRPAAFLQLELDYGDRVEVVGSDASWRVGTGAVLADSLYDGETYDARLHPVGWCEPGFGDAAWSAAEIVDRGLDALVTGEAPPIRRIEELAVVEVLTTPTGRTVADFGQNLTGWVRLTVRGDAGTTVTLRHAETLIDGEPDFRTNRSALATDRYTLRGDPAGETWEPRFTFHGFRYVDVDGWPGELTADALVAVVVHSDVRRTGWFETSNELVNQLHRNVVWSLRGNIVGVPSDCPQRDERLGWTGDLNAFAPTAAFLYDMRGLLGSWLTDLAAEQAEKGHVPLVVPDALTMPITTPTALWADVAVSLPWALYQEYGDPAVLARQYPSMTAFMDGVEAMLDERGLWNSGFQFGDWLDPDAPANNPAGGKTDPYVVATAYLCRTTRELARTARVLGHAEDATRYEALHRRVRAAFRDEWVTPAGLLAADTVTAYALVVCFDLLEPAQLTRAGRRLAELVAKAGHRISTGFAGTPLVAHALSRTGQLDIAYRLLLQTECPSFLYPVTRGATTIWERWDAIRPDGSLNDTGMTSLNHYALGAIADWLHRVVGGLEPAEPGYRRIRIAPRPGGGLTHATVTHDTPLGRVRVRWRHDPDGRLAVDATIPAGAVAEVVLPHHPEGLTEQVAEGDHHWEYDVPPAAQDRPGYTLDTPLNVLFRDTTTWAALRAVLRRHLPQFGDADTGTEPSLPNLRTLLLYFPGQAAAIENDLAAILQA</sequence>
<evidence type="ECO:0000259" key="5">
    <source>
        <dbReference type="Pfam" id="PF08531"/>
    </source>
</evidence>
<dbReference type="PANTHER" id="PTHR33307:SF6">
    <property type="entry name" value="ALPHA-RHAMNOSIDASE (EUROFUNG)-RELATED"/>
    <property type="match status" value="1"/>
</dbReference>
<name>A0A0S4QH11_9ACTN</name>
<evidence type="ECO:0000259" key="6">
    <source>
        <dbReference type="Pfam" id="PF17389"/>
    </source>
</evidence>
<gene>
    <name evidence="8" type="ORF">Ga0074812_103365</name>
</gene>
<feature type="domain" description="Bacterial alpha-L-rhamnosidase N-terminal" evidence="5">
    <location>
        <begin position="35"/>
        <end position="202"/>
    </location>
</feature>
<dbReference type="InterPro" id="IPR016007">
    <property type="entry name" value="Alpha_rhamnosid"/>
</dbReference>
<dbReference type="Gene3D" id="2.60.420.10">
    <property type="entry name" value="Maltose phosphorylase, domain 3"/>
    <property type="match status" value="1"/>
</dbReference>
<dbReference type="SUPFAM" id="SSF48208">
    <property type="entry name" value="Six-hairpin glycosidases"/>
    <property type="match status" value="1"/>
</dbReference>
<comment type="catalytic activity">
    <reaction evidence="1">
        <text>Hydrolysis of terminal non-reducing alpha-L-rhamnose residues in alpha-L-rhamnosides.</text>
        <dbReference type="EC" id="3.2.1.40"/>
    </reaction>
</comment>
<evidence type="ECO:0000256" key="3">
    <source>
        <dbReference type="ARBA" id="ARBA00022801"/>
    </source>
</evidence>
<dbReference type="PIRSF" id="PIRSF010631">
    <property type="entry name" value="A-rhamnsds"/>
    <property type="match status" value="1"/>
</dbReference>
<evidence type="ECO:0000256" key="1">
    <source>
        <dbReference type="ARBA" id="ARBA00001445"/>
    </source>
</evidence>
<dbReference type="EC" id="3.2.1.40" evidence="2"/>
<dbReference type="EMBL" id="FAOZ01000003">
    <property type="protein sequence ID" value="CUU54875.1"/>
    <property type="molecule type" value="Genomic_DNA"/>
</dbReference>
<evidence type="ECO:0000256" key="2">
    <source>
        <dbReference type="ARBA" id="ARBA00012652"/>
    </source>
</evidence>
<accession>A0A0S4QH11</accession>
<keyword evidence="3" id="KW-0378">Hydrolase</keyword>
<dbReference type="Proteomes" id="UP000198802">
    <property type="component" value="Unassembled WGS sequence"/>
</dbReference>
<dbReference type="GO" id="GO:0030596">
    <property type="term" value="F:alpha-L-rhamnosidase activity"/>
    <property type="evidence" value="ECO:0007669"/>
    <property type="project" value="UniProtKB-EC"/>
</dbReference>
<reference evidence="9" key="1">
    <citation type="submission" date="2015-11" db="EMBL/GenBank/DDBJ databases">
        <authorList>
            <person name="Varghese N."/>
        </authorList>
    </citation>
    <scope>NUCLEOTIDE SEQUENCE [LARGE SCALE GENOMIC DNA]</scope>
    <source>
        <strain evidence="9">DSM 45899</strain>
    </source>
</reference>
<dbReference type="Pfam" id="PF05592">
    <property type="entry name" value="Bac_rhamnosid"/>
    <property type="match status" value="1"/>
</dbReference>
<evidence type="ECO:0000259" key="7">
    <source>
        <dbReference type="Pfam" id="PF17390"/>
    </source>
</evidence>
<evidence type="ECO:0000259" key="4">
    <source>
        <dbReference type="Pfam" id="PF05592"/>
    </source>
</evidence>
<protein>
    <recommendedName>
        <fullName evidence="2">alpha-L-rhamnosidase</fullName>
        <ecNumber evidence="2">3.2.1.40</ecNumber>
    </recommendedName>
</protein>